<evidence type="ECO:0000313" key="2">
    <source>
        <dbReference type="EMBL" id="MBK1658084.1"/>
    </source>
</evidence>
<proteinExistence type="predicted"/>
<sequence>MAGTTDKGPREGPGKGTGEPGWTEQEKSNGAPDRQKTPEAGNAGEAVPKGGYGGEDRAQTEAAAMQTEKDSGKPDR</sequence>
<dbReference type="EMBL" id="NRSG01000038">
    <property type="protein sequence ID" value="MBK1658084.1"/>
    <property type="molecule type" value="Genomic_DNA"/>
</dbReference>
<gene>
    <name evidence="2" type="ORF">CKO45_07560</name>
</gene>
<protein>
    <submittedName>
        <fullName evidence="2">Uncharacterized protein</fullName>
    </submittedName>
</protein>
<feature type="region of interest" description="Disordered" evidence="1">
    <location>
        <begin position="1"/>
        <end position="76"/>
    </location>
</feature>
<keyword evidence="3" id="KW-1185">Reference proteome</keyword>
<comment type="caution">
    <text evidence="2">The sequence shown here is derived from an EMBL/GenBank/DDBJ whole genome shotgun (WGS) entry which is preliminary data.</text>
</comment>
<reference evidence="2 3" key="1">
    <citation type="journal article" date="2020" name="Microorganisms">
        <title>Osmotic Adaptation and Compatible Solute Biosynthesis of Phototrophic Bacteria as Revealed from Genome Analyses.</title>
        <authorList>
            <person name="Imhoff J.F."/>
            <person name="Rahn T."/>
            <person name="Kunzel S."/>
            <person name="Keller A."/>
            <person name="Neulinger S.C."/>
        </authorList>
    </citation>
    <scope>NUCLEOTIDE SEQUENCE [LARGE SCALE GENOMIC DNA]</scope>
    <source>
        <strain evidence="2 3">DSM 15382</strain>
    </source>
</reference>
<dbReference type="Proteomes" id="UP000697995">
    <property type="component" value="Unassembled WGS sequence"/>
</dbReference>
<dbReference type="RefSeq" id="WP_133218976.1">
    <property type="nucleotide sequence ID" value="NZ_NRSG01000038.1"/>
</dbReference>
<evidence type="ECO:0000313" key="3">
    <source>
        <dbReference type="Proteomes" id="UP000697995"/>
    </source>
</evidence>
<accession>A0ABS1CWI6</accession>
<feature type="compositionally biased region" description="Basic and acidic residues" evidence="1">
    <location>
        <begin position="67"/>
        <end position="76"/>
    </location>
</feature>
<name>A0ABS1CWI6_9PROT</name>
<organism evidence="2 3">
    <name type="scientific">Paracraurococcus ruber</name>
    <dbReference type="NCBI Taxonomy" id="77675"/>
    <lineage>
        <taxon>Bacteria</taxon>
        <taxon>Pseudomonadati</taxon>
        <taxon>Pseudomonadota</taxon>
        <taxon>Alphaproteobacteria</taxon>
        <taxon>Acetobacterales</taxon>
        <taxon>Roseomonadaceae</taxon>
        <taxon>Paracraurococcus</taxon>
    </lineage>
</organism>
<evidence type="ECO:0000256" key="1">
    <source>
        <dbReference type="SAM" id="MobiDB-lite"/>
    </source>
</evidence>